<protein>
    <submittedName>
        <fullName evidence="3">DUF58 domain-containing protein</fullName>
    </submittedName>
</protein>
<sequence length="363" mass="41115">MTAWSNPSHKFATSSQEELPDDFKPGIDLTLGQLIETRTKPIIHWLAPESHVKTNRVGGFRSRFKGRGMDFDESRLYQIGDDIRNIDWRVTARTGEAHTKLFKEERERPVFVVLDQMPSMFFGTAQVFKSLIASKIASQLMWNTLTNGDRFGALLFGETNHFEMKPSSNRRNCMRLLNRIVESYQQVLETTFSAATHKNSGTTTNNSAQADKRAQADKHAQTNIDENNQLSNTLKRLQFLAKPGTLIHVISDFNQFDDDCQRHLSKLSQHADIHCILIKDPIESELPPPGLYGITDGFNKGLLNTKDSSLRDIYHNAFERKQNLVKDFALSHRGVFTCVDTNFEQQSVGLSGPAQQSINRGES</sequence>
<name>A0A545T2V4_9GAMM</name>
<dbReference type="EMBL" id="VIKR01000006">
    <property type="protein sequence ID" value="TQV71553.1"/>
    <property type="molecule type" value="Genomic_DNA"/>
</dbReference>
<dbReference type="OrthoDB" id="9812729at2"/>
<evidence type="ECO:0000313" key="4">
    <source>
        <dbReference type="Proteomes" id="UP000317839"/>
    </source>
</evidence>
<feature type="domain" description="DUF58" evidence="2">
    <location>
        <begin position="73"/>
        <end position="322"/>
    </location>
</feature>
<dbReference type="RefSeq" id="WP_142943952.1">
    <property type="nucleotide sequence ID" value="NZ_VIKR01000006.1"/>
</dbReference>
<dbReference type="PANTHER" id="PTHR33608:SF12">
    <property type="entry name" value="DUF58 DOMAIN-CONTAINING PROTEIN"/>
    <property type="match status" value="1"/>
</dbReference>
<proteinExistence type="predicted"/>
<feature type="compositionally biased region" description="Polar residues" evidence="1">
    <location>
        <begin position="195"/>
        <end position="209"/>
    </location>
</feature>
<keyword evidence="4" id="KW-1185">Reference proteome</keyword>
<feature type="region of interest" description="Disordered" evidence="1">
    <location>
        <begin position="195"/>
        <end position="227"/>
    </location>
</feature>
<dbReference type="Pfam" id="PF01882">
    <property type="entry name" value="DUF58"/>
    <property type="match status" value="1"/>
</dbReference>
<feature type="compositionally biased region" description="Basic and acidic residues" evidence="1">
    <location>
        <begin position="210"/>
        <end position="220"/>
    </location>
</feature>
<evidence type="ECO:0000313" key="3">
    <source>
        <dbReference type="EMBL" id="TQV71553.1"/>
    </source>
</evidence>
<dbReference type="PANTHER" id="PTHR33608">
    <property type="entry name" value="BLL2464 PROTEIN"/>
    <property type="match status" value="1"/>
</dbReference>
<reference evidence="3 4" key="1">
    <citation type="submission" date="2019-06" db="EMBL/GenBank/DDBJ databases">
        <title>Draft genome of Aliikangiella marina GYP-15.</title>
        <authorList>
            <person name="Wang G."/>
        </authorList>
    </citation>
    <scope>NUCLEOTIDE SEQUENCE [LARGE SCALE GENOMIC DNA]</scope>
    <source>
        <strain evidence="3 4">GYP-15</strain>
    </source>
</reference>
<evidence type="ECO:0000259" key="2">
    <source>
        <dbReference type="Pfam" id="PF01882"/>
    </source>
</evidence>
<accession>A0A545T2V4</accession>
<organism evidence="3 4">
    <name type="scientific">Aliikangiella marina</name>
    <dbReference type="NCBI Taxonomy" id="1712262"/>
    <lineage>
        <taxon>Bacteria</taxon>
        <taxon>Pseudomonadati</taxon>
        <taxon>Pseudomonadota</taxon>
        <taxon>Gammaproteobacteria</taxon>
        <taxon>Oceanospirillales</taxon>
        <taxon>Pleioneaceae</taxon>
        <taxon>Aliikangiella</taxon>
    </lineage>
</organism>
<dbReference type="AlphaFoldDB" id="A0A545T2V4"/>
<dbReference type="Proteomes" id="UP000317839">
    <property type="component" value="Unassembled WGS sequence"/>
</dbReference>
<dbReference type="InterPro" id="IPR002881">
    <property type="entry name" value="DUF58"/>
</dbReference>
<comment type="caution">
    <text evidence="3">The sequence shown here is derived from an EMBL/GenBank/DDBJ whole genome shotgun (WGS) entry which is preliminary data.</text>
</comment>
<gene>
    <name evidence="3" type="ORF">FLL45_20605</name>
</gene>
<evidence type="ECO:0000256" key="1">
    <source>
        <dbReference type="SAM" id="MobiDB-lite"/>
    </source>
</evidence>